<evidence type="ECO:0000313" key="2">
    <source>
        <dbReference type="Proteomes" id="UP001159100"/>
    </source>
</evidence>
<dbReference type="EMBL" id="JARBWL010000002">
    <property type="protein sequence ID" value="MDI2595390.1"/>
    <property type="molecule type" value="Genomic_DNA"/>
</dbReference>
<name>A0ABT6QWU8_9PSED</name>
<dbReference type="InterPro" id="IPR028056">
    <property type="entry name" value="Colicin_M"/>
</dbReference>
<keyword evidence="2" id="KW-1185">Reference proteome</keyword>
<dbReference type="RefSeq" id="WP_282317335.1">
    <property type="nucleotide sequence ID" value="NZ_JARBWL010000002.1"/>
</dbReference>
<organism evidence="1 2">
    <name type="scientific">Pseudomonas fungipugnans</name>
    <dbReference type="NCBI Taxonomy" id="3024217"/>
    <lineage>
        <taxon>Bacteria</taxon>
        <taxon>Pseudomonadati</taxon>
        <taxon>Pseudomonadota</taxon>
        <taxon>Gammaproteobacteria</taxon>
        <taxon>Pseudomonadales</taxon>
        <taxon>Pseudomonadaceae</taxon>
        <taxon>Pseudomonas</taxon>
    </lineage>
</organism>
<dbReference type="Pfam" id="PF14859">
    <property type="entry name" value="Colicin_M"/>
    <property type="match status" value="1"/>
</dbReference>
<sequence length="279" mass="30406">MDLPAINVTAPEPFYPGLNQSGGGTMQSPAIVFNQMQLIRNNYYVKGMWRQVVVKLCSEAEFYMNKSGGKFAAWMVGDAFQRDFKILPFADNYMCVTGVSPEAALWYAYQNPLLVTQANAVQQSKQLSATDLGPVSALGHFINGNGSSVEMDITKLGLTPSVTKIPLLEQHLASMPVGTSSVFIDKVPYDTFADSFNTGVVLGHITLKIEGTATKSEAGAVTFNGVARAYNDKYDANQGSFRNALPEAATTILRKIQEVTNAKEYEIEIKGSLPINIQR</sequence>
<dbReference type="Gene3D" id="3.30.450.400">
    <property type="entry name" value="Colicin M, catalytic domain"/>
    <property type="match status" value="1"/>
</dbReference>
<dbReference type="Proteomes" id="UP001159100">
    <property type="component" value="Unassembled WGS sequence"/>
</dbReference>
<proteinExistence type="predicted"/>
<reference evidence="1 2" key="1">
    <citation type="submission" date="2023-02" db="EMBL/GenBank/DDBJ databases">
        <title>Pseudomonas chrutzelriedensis sp. nov., a potently antifungal strain isolated from moss.</title>
        <authorList>
            <person name="Schnyder A."/>
            <person name="Kalawong R."/>
            <person name="Eberl L."/>
            <person name="Agnoli K."/>
        </authorList>
    </citation>
    <scope>NUCLEOTIDE SEQUENCE [LARGE SCALE GENOMIC DNA]</scope>
    <source>
        <strain evidence="1 2">681</strain>
    </source>
</reference>
<protein>
    <submittedName>
        <fullName evidence="1">Lipid II-degrading bacteriocin</fullName>
    </submittedName>
</protein>
<accession>A0ABT6QWU8</accession>
<gene>
    <name evidence="1" type="ORF">POF45_28790</name>
</gene>
<comment type="caution">
    <text evidence="1">The sequence shown here is derived from an EMBL/GenBank/DDBJ whole genome shotgun (WGS) entry which is preliminary data.</text>
</comment>
<evidence type="ECO:0000313" key="1">
    <source>
        <dbReference type="EMBL" id="MDI2595390.1"/>
    </source>
</evidence>